<dbReference type="InterPro" id="IPR006148">
    <property type="entry name" value="Glc/Gal-6P_isomerase"/>
</dbReference>
<dbReference type="UniPathway" id="UPA00629">
    <property type="reaction ID" value="UER00684"/>
</dbReference>
<name>A0A396S4D9_9BACL</name>
<dbReference type="GO" id="GO:0004342">
    <property type="term" value="F:glucosamine-6-phosphate deaminase activity"/>
    <property type="evidence" value="ECO:0007669"/>
    <property type="project" value="UniProtKB-UniRule"/>
</dbReference>
<evidence type="ECO:0000259" key="5">
    <source>
        <dbReference type="Pfam" id="PF01182"/>
    </source>
</evidence>
<dbReference type="GO" id="GO:0042802">
    <property type="term" value="F:identical protein binding"/>
    <property type="evidence" value="ECO:0007669"/>
    <property type="project" value="TreeGrafter"/>
</dbReference>
<feature type="domain" description="Glucosamine/galactosamine-6-phosphate isomerase" evidence="5">
    <location>
        <begin position="10"/>
        <end position="229"/>
    </location>
</feature>
<dbReference type="EC" id="3.5.99.6" evidence="4"/>
<evidence type="ECO:0000313" key="7">
    <source>
        <dbReference type="Proteomes" id="UP000265692"/>
    </source>
</evidence>
<protein>
    <recommendedName>
        <fullName evidence="4">Glucosamine-6-phosphate deaminase</fullName>
        <ecNumber evidence="4">3.5.99.6</ecNumber>
    </recommendedName>
    <alternativeName>
        <fullName evidence="4">GlcN6P deaminase</fullName>
        <shortName evidence="4">GNPDA</shortName>
    </alternativeName>
    <alternativeName>
        <fullName evidence="4">Glucosamine-6-phosphate isomerase</fullName>
    </alternativeName>
</protein>
<dbReference type="SUPFAM" id="SSF100950">
    <property type="entry name" value="NagB/RpiA/CoA transferase-like"/>
    <property type="match status" value="1"/>
</dbReference>
<dbReference type="PANTHER" id="PTHR11280:SF5">
    <property type="entry name" value="GLUCOSAMINE-6-PHOSPHATE ISOMERASE"/>
    <property type="match status" value="1"/>
</dbReference>
<dbReference type="AlphaFoldDB" id="A0A396S4D9"/>
<feature type="active site" description="For ring-opening step" evidence="4">
    <location>
        <position position="136"/>
    </location>
</feature>
<keyword evidence="2 4" id="KW-0378">Hydrolase</keyword>
<dbReference type="PROSITE" id="PS01161">
    <property type="entry name" value="GLC_GALNAC_ISOMERASE"/>
    <property type="match status" value="1"/>
</dbReference>
<accession>A0A396S4D9</accession>
<comment type="caution">
    <text evidence="4">Lacks conserved residue(s) required for the propagation of feature annotation.</text>
</comment>
<gene>
    <name evidence="4 6" type="primary">nagB</name>
    <name evidence="6" type="ORF">D1B33_14505</name>
</gene>
<dbReference type="FunFam" id="3.40.50.1360:FF:000003">
    <property type="entry name" value="Glucosamine-6-phosphate deaminase"/>
    <property type="match status" value="1"/>
</dbReference>
<dbReference type="CDD" id="cd01399">
    <property type="entry name" value="GlcN6P_deaminase"/>
    <property type="match status" value="1"/>
</dbReference>
<keyword evidence="3 4" id="KW-0119">Carbohydrate metabolism</keyword>
<comment type="similarity">
    <text evidence="4">Belongs to the glucosamine/galactosamine-6-phosphate isomerase family. NagB subfamily.</text>
</comment>
<comment type="pathway">
    <text evidence="4">Amino-sugar metabolism; N-acetylneuraminate degradation; D-fructose 6-phosphate from N-acetylneuraminate: step 5/5.</text>
</comment>
<comment type="function">
    <text evidence="4">Catalyzes the reversible isomerization-deamination of glucosamine 6-phosphate (GlcN6P) to form fructose 6-phosphate (Fru6P) and ammonium ion.</text>
</comment>
<proteinExistence type="inferred from homology"/>
<dbReference type="GO" id="GO:0006043">
    <property type="term" value="P:glucosamine catabolic process"/>
    <property type="evidence" value="ECO:0007669"/>
    <property type="project" value="TreeGrafter"/>
</dbReference>
<dbReference type="GO" id="GO:0019262">
    <property type="term" value="P:N-acetylneuraminate catabolic process"/>
    <property type="evidence" value="ECO:0007669"/>
    <property type="project" value="UniProtKB-UniRule"/>
</dbReference>
<sequence>MRIIKVKDYDELSREACNFVLNNMTQNEKLVLGLATGSTPEGLYSNLVESFKQGKASFKNVISFNLDEYVGLKAEDPQSYRHYMNEKLFSHVDILDENAHVPNGASINIEQECKDYEKLIEDSGKIDVQILGLGLNGHIGFNEPGTPFSSRTHIVDLNESTREANSRFFHSIEEVPTKAVTMGIETIMESKKILLLVSGKNKAEAVAKLMNGDVSTKFPASVLKQHKNVTVIADEDALSELKI</sequence>
<dbReference type="GO" id="GO:0005975">
    <property type="term" value="P:carbohydrate metabolic process"/>
    <property type="evidence" value="ECO:0007669"/>
    <property type="project" value="InterPro"/>
</dbReference>
<feature type="active site" description="For ring-opening step" evidence="4">
    <location>
        <position position="143"/>
    </location>
</feature>
<dbReference type="PANTHER" id="PTHR11280">
    <property type="entry name" value="GLUCOSAMINE-6-PHOSPHATE ISOMERASE"/>
    <property type="match status" value="1"/>
</dbReference>
<dbReference type="Proteomes" id="UP000265692">
    <property type="component" value="Unassembled WGS sequence"/>
</dbReference>
<comment type="catalytic activity">
    <reaction evidence="1 4">
        <text>alpha-D-glucosamine 6-phosphate + H2O = beta-D-fructose 6-phosphate + NH4(+)</text>
        <dbReference type="Rhea" id="RHEA:12172"/>
        <dbReference type="ChEBI" id="CHEBI:15377"/>
        <dbReference type="ChEBI" id="CHEBI:28938"/>
        <dbReference type="ChEBI" id="CHEBI:57634"/>
        <dbReference type="ChEBI" id="CHEBI:75989"/>
        <dbReference type="EC" id="3.5.99.6"/>
    </reaction>
</comment>
<feature type="active site" description="Proton acceptor; for ring-opening step" evidence="4">
    <location>
        <position position="138"/>
    </location>
</feature>
<dbReference type="InterPro" id="IPR004547">
    <property type="entry name" value="Glucosamine6P_isomerase"/>
</dbReference>
<evidence type="ECO:0000256" key="3">
    <source>
        <dbReference type="ARBA" id="ARBA00023277"/>
    </source>
</evidence>
<dbReference type="OrthoDB" id="9791139at2"/>
<dbReference type="NCBIfam" id="TIGR00502">
    <property type="entry name" value="nagB"/>
    <property type="match status" value="1"/>
</dbReference>
<dbReference type="EMBL" id="QWEI01000009">
    <property type="protein sequence ID" value="RHW34009.1"/>
    <property type="molecule type" value="Genomic_DNA"/>
</dbReference>
<evidence type="ECO:0000313" key="6">
    <source>
        <dbReference type="EMBL" id="RHW34009.1"/>
    </source>
</evidence>
<dbReference type="InterPro" id="IPR018321">
    <property type="entry name" value="Glucosamine6P_isomerase_CS"/>
</dbReference>
<feature type="active site" description="Proton acceptor; for enolization step" evidence="4">
    <location>
        <position position="67"/>
    </location>
</feature>
<evidence type="ECO:0000256" key="1">
    <source>
        <dbReference type="ARBA" id="ARBA00000644"/>
    </source>
</evidence>
<dbReference type="Pfam" id="PF01182">
    <property type="entry name" value="Glucosamine_iso"/>
    <property type="match status" value="1"/>
</dbReference>
<comment type="caution">
    <text evidence="6">The sequence shown here is derived from an EMBL/GenBank/DDBJ whole genome shotgun (WGS) entry which is preliminary data.</text>
</comment>
<evidence type="ECO:0000256" key="2">
    <source>
        <dbReference type="ARBA" id="ARBA00022801"/>
    </source>
</evidence>
<dbReference type="HAMAP" id="MF_01241">
    <property type="entry name" value="GlcN6P_deamin"/>
    <property type="match status" value="1"/>
</dbReference>
<dbReference type="InterPro" id="IPR037171">
    <property type="entry name" value="NagB/RpiA_transferase-like"/>
</dbReference>
<evidence type="ECO:0000256" key="4">
    <source>
        <dbReference type="HAMAP-Rule" id="MF_01241"/>
    </source>
</evidence>
<dbReference type="RefSeq" id="WP_118877124.1">
    <property type="nucleotide sequence ID" value="NZ_QWEI01000009.1"/>
</dbReference>
<reference evidence="6 7" key="1">
    <citation type="submission" date="2018-08" db="EMBL/GenBank/DDBJ databases">
        <title>Lysinibacillus sp. YLB-03 draft genome sequence.</title>
        <authorList>
            <person name="Yu L."/>
        </authorList>
    </citation>
    <scope>NUCLEOTIDE SEQUENCE [LARGE SCALE GENOMIC DNA]</scope>
    <source>
        <strain evidence="6 7">YLB-03</strain>
    </source>
</reference>
<dbReference type="GO" id="GO:0005737">
    <property type="term" value="C:cytoplasm"/>
    <property type="evidence" value="ECO:0007669"/>
    <property type="project" value="TreeGrafter"/>
</dbReference>
<dbReference type="GO" id="GO:0006046">
    <property type="term" value="P:N-acetylglucosamine catabolic process"/>
    <property type="evidence" value="ECO:0007669"/>
    <property type="project" value="UniProtKB-UniRule"/>
</dbReference>
<keyword evidence="7" id="KW-1185">Reference proteome</keyword>
<organism evidence="6 7">
    <name type="scientific">Ureibacillus yapensis</name>
    <dbReference type="NCBI Taxonomy" id="2304605"/>
    <lineage>
        <taxon>Bacteria</taxon>
        <taxon>Bacillati</taxon>
        <taxon>Bacillota</taxon>
        <taxon>Bacilli</taxon>
        <taxon>Bacillales</taxon>
        <taxon>Caryophanaceae</taxon>
        <taxon>Ureibacillus</taxon>
    </lineage>
</organism>
<dbReference type="Gene3D" id="3.40.50.1360">
    <property type="match status" value="1"/>
</dbReference>